<dbReference type="SUPFAM" id="SSF52172">
    <property type="entry name" value="CheY-like"/>
    <property type="match status" value="1"/>
</dbReference>
<dbReference type="AlphaFoldDB" id="A0A895XHH2"/>
<dbReference type="PANTHER" id="PTHR48111:SF22">
    <property type="entry name" value="REGULATOR OF RPOS"/>
    <property type="match status" value="1"/>
</dbReference>
<dbReference type="Pfam" id="PF00072">
    <property type="entry name" value="Response_reg"/>
    <property type="match status" value="1"/>
</dbReference>
<feature type="DNA-binding region" description="OmpR/PhoB-type" evidence="8">
    <location>
        <begin position="150"/>
        <end position="244"/>
    </location>
</feature>
<reference evidence="11" key="1">
    <citation type="submission" date="2021-02" db="EMBL/GenBank/DDBJ databases">
        <title>Natronoglycomyces albus gen. nov., sp. nov, a haloalkaliphilic actinobacterium from a soda solonchak soil.</title>
        <authorList>
            <person name="Sorokin D.Y."/>
            <person name="Khijniak T.V."/>
            <person name="Zakharycheva A.P."/>
            <person name="Boueva O.V."/>
            <person name="Ariskina E.V."/>
            <person name="Hahnke R.L."/>
            <person name="Bunk B."/>
            <person name="Sproer C."/>
            <person name="Schumann P."/>
            <person name="Evtushenko L.I."/>
            <person name="Kublanov I.V."/>
        </authorList>
    </citation>
    <scope>NUCLEOTIDE SEQUENCE</scope>
    <source>
        <strain evidence="11">DSM 106290</strain>
    </source>
</reference>
<feature type="modified residue" description="4-aspartylphosphate" evidence="7">
    <location>
        <position position="74"/>
    </location>
</feature>
<dbReference type="PANTHER" id="PTHR48111">
    <property type="entry name" value="REGULATOR OF RPOS"/>
    <property type="match status" value="1"/>
</dbReference>
<evidence type="ECO:0000256" key="7">
    <source>
        <dbReference type="PROSITE-ProRule" id="PRU00169"/>
    </source>
</evidence>
<keyword evidence="2 7" id="KW-0597">Phosphoprotein</keyword>
<dbReference type="InterPro" id="IPR036388">
    <property type="entry name" value="WH-like_DNA-bd_sf"/>
</dbReference>
<evidence type="ECO:0000259" key="9">
    <source>
        <dbReference type="PROSITE" id="PS50110"/>
    </source>
</evidence>
<keyword evidence="3" id="KW-0902">Two-component regulatory system</keyword>
<keyword evidence="5 8" id="KW-0238">DNA-binding</keyword>
<evidence type="ECO:0000313" key="11">
    <source>
        <dbReference type="EMBL" id="QSB04794.1"/>
    </source>
</evidence>
<keyword evidence="12" id="KW-1185">Reference proteome</keyword>
<feature type="domain" description="Response regulatory" evidence="9">
    <location>
        <begin position="25"/>
        <end position="139"/>
    </location>
</feature>
<keyword evidence="6" id="KW-0804">Transcription</keyword>
<dbReference type="PROSITE" id="PS51755">
    <property type="entry name" value="OMPR_PHOB"/>
    <property type="match status" value="1"/>
</dbReference>
<dbReference type="GO" id="GO:0000156">
    <property type="term" value="F:phosphorelay response regulator activity"/>
    <property type="evidence" value="ECO:0007669"/>
    <property type="project" value="TreeGrafter"/>
</dbReference>
<dbReference type="KEGG" id="nav:JQS30_13630"/>
<protein>
    <submittedName>
        <fullName evidence="11">Response regulator transcription factor</fullName>
    </submittedName>
</protein>
<organism evidence="11 12">
    <name type="scientific">Natronoglycomyces albus</name>
    <dbReference type="NCBI Taxonomy" id="2811108"/>
    <lineage>
        <taxon>Bacteria</taxon>
        <taxon>Bacillati</taxon>
        <taxon>Actinomycetota</taxon>
        <taxon>Actinomycetes</taxon>
        <taxon>Glycomycetales</taxon>
        <taxon>Glycomycetaceae</taxon>
        <taxon>Natronoglycomyces</taxon>
    </lineage>
</organism>
<evidence type="ECO:0000256" key="2">
    <source>
        <dbReference type="ARBA" id="ARBA00022553"/>
    </source>
</evidence>
<evidence type="ECO:0000259" key="10">
    <source>
        <dbReference type="PROSITE" id="PS51755"/>
    </source>
</evidence>
<accession>A0A895XHH2</accession>
<evidence type="ECO:0000256" key="5">
    <source>
        <dbReference type="ARBA" id="ARBA00023125"/>
    </source>
</evidence>
<dbReference type="CDD" id="cd00383">
    <property type="entry name" value="trans_reg_C"/>
    <property type="match status" value="1"/>
</dbReference>
<gene>
    <name evidence="11" type="ORF">JQS30_13630</name>
</gene>
<dbReference type="Proteomes" id="UP000662939">
    <property type="component" value="Chromosome"/>
</dbReference>
<dbReference type="GO" id="GO:0000976">
    <property type="term" value="F:transcription cis-regulatory region binding"/>
    <property type="evidence" value="ECO:0007669"/>
    <property type="project" value="TreeGrafter"/>
</dbReference>
<evidence type="ECO:0000256" key="8">
    <source>
        <dbReference type="PROSITE-ProRule" id="PRU01091"/>
    </source>
</evidence>
<evidence type="ECO:0000256" key="3">
    <source>
        <dbReference type="ARBA" id="ARBA00023012"/>
    </source>
</evidence>
<proteinExistence type="predicted"/>
<dbReference type="GO" id="GO:0032993">
    <property type="term" value="C:protein-DNA complex"/>
    <property type="evidence" value="ECO:0007669"/>
    <property type="project" value="TreeGrafter"/>
</dbReference>
<comment type="subcellular location">
    <subcellularLocation>
        <location evidence="1">Cytoplasm</location>
    </subcellularLocation>
</comment>
<keyword evidence="4" id="KW-0805">Transcription regulation</keyword>
<dbReference type="SMART" id="SM00448">
    <property type="entry name" value="REC"/>
    <property type="match status" value="1"/>
</dbReference>
<dbReference type="GO" id="GO:0006355">
    <property type="term" value="P:regulation of DNA-templated transcription"/>
    <property type="evidence" value="ECO:0007669"/>
    <property type="project" value="InterPro"/>
</dbReference>
<evidence type="ECO:0000256" key="1">
    <source>
        <dbReference type="ARBA" id="ARBA00004496"/>
    </source>
</evidence>
<dbReference type="InterPro" id="IPR039420">
    <property type="entry name" value="WalR-like"/>
</dbReference>
<evidence type="ECO:0000256" key="4">
    <source>
        <dbReference type="ARBA" id="ARBA00023015"/>
    </source>
</evidence>
<dbReference type="SMART" id="SM00862">
    <property type="entry name" value="Trans_reg_C"/>
    <property type="match status" value="1"/>
</dbReference>
<name>A0A895XHH2_9ACTN</name>
<dbReference type="Gene3D" id="3.40.50.2300">
    <property type="match status" value="1"/>
</dbReference>
<dbReference type="Gene3D" id="1.10.10.10">
    <property type="entry name" value="Winged helix-like DNA-binding domain superfamily/Winged helix DNA-binding domain"/>
    <property type="match status" value="1"/>
</dbReference>
<feature type="domain" description="OmpR/PhoB-type" evidence="10">
    <location>
        <begin position="150"/>
        <end position="244"/>
    </location>
</feature>
<dbReference type="InterPro" id="IPR011006">
    <property type="entry name" value="CheY-like_superfamily"/>
</dbReference>
<dbReference type="EMBL" id="CP070496">
    <property type="protein sequence ID" value="QSB04794.1"/>
    <property type="molecule type" value="Genomic_DNA"/>
</dbReference>
<dbReference type="Pfam" id="PF00486">
    <property type="entry name" value="Trans_reg_C"/>
    <property type="match status" value="1"/>
</dbReference>
<dbReference type="InterPro" id="IPR001867">
    <property type="entry name" value="OmpR/PhoB-type_DNA-bd"/>
</dbReference>
<dbReference type="InterPro" id="IPR001789">
    <property type="entry name" value="Sig_transdc_resp-reg_receiver"/>
</dbReference>
<evidence type="ECO:0000256" key="6">
    <source>
        <dbReference type="ARBA" id="ARBA00023163"/>
    </source>
</evidence>
<sequence>MMMVVSLSSEPTLMTSRHADGSPIRVLIAEDEELLAGMLEDALNFAGYDVRVAHTGTKAMGAVDQHRPNVILLDVNLPDFSGFAIAQRLRNRRDSTPIIFLTARDTPKDVRDGFLAGGDDYLTKPFRLEELRLRMEAVLRRTLAGRAEDAHLLRIGDLTIDTDAHQVWVDDSEVTLSPTEFRLLSHLAGNPDRVWSRADLLRLVWGFAVDTDTSLVETYISYLRRKLNSNLIQTVRGVGYVVRTPRPS</sequence>
<evidence type="ECO:0000313" key="12">
    <source>
        <dbReference type="Proteomes" id="UP000662939"/>
    </source>
</evidence>
<dbReference type="PROSITE" id="PS50110">
    <property type="entry name" value="RESPONSE_REGULATORY"/>
    <property type="match status" value="1"/>
</dbReference>
<dbReference type="GO" id="GO:0005829">
    <property type="term" value="C:cytosol"/>
    <property type="evidence" value="ECO:0007669"/>
    <property type="project" value="TreeGrafter"/>
</dbReference>